<dbReference type="AlphaFoldDB" id="A0A6A8GGY1"/>
<dbReference type="Proteomes" id="UP000439022">
    <property type="component" value="Unassembled WGS sequence"/>
</dbReference>
<name>A0A6A8GGY1_9EURY</name>
<dbReference type="RefSeq" id="WP_151162693.1">
    <property type="nucleotide sequence ID" value="NZ_WKJO01000001.1"/>
</dbReference>
<evidence type="ECO:0000256" key="1">
    <source>
        <dbReference type="SAM" id="Coils"/>
    </source>
</evidence>
<sequence length="343" mass="39427">MNNRKLRKGIGFVLLLALIFGAAMVAQEEIGSSGFDSLDLTLSVGVSLLLATLYYQQKGILESQQELLSQEFNRDLRMEHTETLRERIELWYGEVNELHRVGEPGLYGSNLPEVTTTDIKSAPTLRQLRFGRDTKFSVMPPELEDDRYFQDLLENHAPDLRETKSEIEDTHERLIQARNSFIDNFDNSLSLETEVYTLSPGFGFDEWVFEQHIKLDRGFHDNVDDLVDALETSMENSGGQAKPEEGVWMIPTHEHRTPLKATFQSGNLDQLDEYQEEIQQAALREIKRILEGKSKTDERLIKEGSRELEHADNLLEKLNNLLIEYEGRIVYPGDCKYLDESMV</sequence>
<feature type="coiled-coil region" evidence="1">
    <location>
        <begin position="301"/>
        <end position="328"/>
    </location>
</feature>
<comment type="caution">
    <text evidence="2">The sequence shown here is derived from an EMBL/GenBank/DDBJ whole genome shotgun (WGS) entry which is preliminary data.</text>
</comment>
<keyword evidence="1" id="KW-0175">Coiled coil</keyword>
<accession>A0A6A8GGY1</accession>
<proteinExistence type="predicted"/>
<dbReference type="EMBL" id="WKJO01000001">
    <property type="protein sequence ID" value="MRX22156.1"/>
    <property type="molecule type" value="Genomic_DNA"/>
</dbReference>
<organism evidence="2 3">
    <name type="scientific">Haloferax litoreum</name>
    <dbReference type="NCBI Taxonomy" id="2666140"/>
    <lineage>
        <taxon>Archaea</taxon>
        <taxon>Methanobacteriati</taxon>
        <taxon>Methanobacteriota</taxon>
        <taxon>Stenosarchaea group</taxon>
        <taxon>Halobacteria</taxon>
        <taxon>Halobacteriales</taxon>
        <taxon>Haloferacaceae</taxon>
        <taxon>Haloferax</taxon>
    </lineage>
</organism>
<protein>
    <submittedName>
        <fullName evidence="2">Uncharacterized protein</fullName>
    </submittedName>
</protein>
<gene>
    <name evidence="2" type="ORF">GJR96_09335</name>
</gene>
<reference evidence="2 3" key="1">
    <citation type="submission" date="2019-11" db="EMBL/GenBank/DDBJ databases">
        <title>Whole genome sequence of Haloferax sp. MBLA0076.</title>
        <authorList>
            <person name="Seo M.-J."/>
            <person name="Cho E.-S."/>
        </authorList>
    </citation>
    <scope>NUCLEOTIDE SEQUENCE [LARGE SCALE GENOMIC DNA]</scope>
    <source>
        <strain evidence="2 3">MBLA0076</strain>
    </source>
</reference>
<evidence type="ECO:0000313" key="3">
    <source>
        <dbReference type="Proteomes" id="UP000439022"/>
    </source>
</evidence>
<evidence type="ECO:0000313" key="2">
    <source>
        <dbReference type="EMBL" id="MRX22156.1"/>
    </source>
</evidence>
<keyword evidence="3" id="KW-1185">Reference proteome</keyword>